<reference evidence="1 2" key="1">
    <citation type="submission" date="2022-11" db="EMBL/GenBank/DDBJ databases">
        <title>Minimal conservation of predation-associated metabolite biosynthetic gene clusters underscores biosynthetic potential of Myxococcota including descriptions for ten novel species: Archangium lansinium sp. nov., Myxococcus landrumus sp. nov., Nannocystis bai.</title>
        <authorList>
            <person name="Ahearne A."/>
            <person name="Stevens C."/>
            <person name="Dowd S."/>
        </authorList>
    </citation>
    <scope>NUCLEOTIDE SEQUENCE [LARGE SCALE GENOMIC DNA]</scope>
    <source>
        <strain evidence="1 2">NCELM</strain>
    </source>
</reference>
<organism evidence="1 2">
    <name type="scientific">Nannocystis radixulma</name>
    <dbReference type="NCBI Taxonomy" id="2995305"/>
    <lineage>
        <taxon>Bacteria</taxon>
        <taxon>Pseudomonadati</taxon>
        <taxon>Myxococcota</taxon>
        <taxon>Polyangia</taxon>
        <taxon>Nannocystales</taxon>
        <taxon>Nannocystaceae</taxon>
        <taxon>Nannocystis</taxon>
    </lineage>
</organism>
<accession>A0ABT5BDN9</accession>
<dbReference type="EMBL" id="JAQNDN010000019">
    <property type="protein sequence ID" value="MDC0672253.1"/>
    <property type="molecule type" value="Genomic_DNA"/>
</dbReference>
<gene>
    <name evidence="1" type="ORF">POL58_31185</name>
</gene>
<comment type="caution">
    <text evidence="1">The sequence shown here is derived from an EMBL/GenBank/DDBJ whole genome shotgun (WGS) entry which is preliminary data.</text>
</comment>
<keyword evidence="2" id="KW-1185">Reference proteome</keyword>
<evidence type="ECO:0000313" key="1">
    <source>
        <dbReference type="EMBL" id="MDC0672253.1"/>
    </source>
</evidence>
<protein>
    <submittedName>
        <fullName evidence="1">Uncharacterized protein</fullName>
    </submittedName>
</protein>
<sequence length="117" mass="13013">MRAGVCGLHKSDEFARLGRRLASYPVPVGELSRWIENGTPRFGPIELVLRGPSPLAEAVVRLAEPAAEMRWPTTTTLRVGVPWSHRDSDAHRFDRLVQLLAAHREELALEQIVLVAA</sequence>
<evidence type="ECO:0000313" key="2">
    <source>
        <dbReference type="Proteomes" id="UP001217838"/>
    </source>
</evidence>
<name>A0ABT5BDN9_9BACT</name>
<proteinExistence type="predicted"/>
<dbReference type="Proteomes" id="UP001217838">
    <property type="component" value="Unassembled WGS sequence"/>
</dbReference>